<dbReference type="SUPFAM" id="SSF53067">
    <property type="entry name" value="Actin-like ATPase domain"/>
    <property type="match status" value="2"/>
</dbReference>
<dbReference type="GO" id="GO:0016462">
    <property type="term" value="F:pyrophosphatase activity"/>
    <property type="evidence" value="ECO:0007669"/>
    <property type="project" value="TreeGrafter"/>
</dbReference>
<dbReference type="InterPro" id="IPR043129">
    <property type="entry name" value="ATPase_NBD"/>
</dbReference>
<feature type="domain" description="Ppx/GppA phosphatase N-terminal" evidence="1">
    <location>
        <begin position="26"/>
        <end position="300"/>
    </location>
</feature>
<sequence>MTQDTRFAAIDIGSNSFHLIIATVTRDGHYRVLGRYRQKVRLADGFDQQFVVSDTALQRGRECLTSFARLLQDIPSHRIRCVATATLRKAANKNELLRVFEEALQHPIEIISGEDEARLIYQGATQHLQHTKQPVLVLDIGGASTEIILGKGPTPEHLVSLDMGCVTWQTRYFGDQIIRPEACQQAIDAALAELKPHAAPFIQTSTQRVCGTSGIFRTLYDMRSRDPDQPMTRSWLHDVLQATCRLGHIDELNKLGIRRDRQAVFMGGLCILLALVEGLEIPEIEISAGALREGLLATVLAQSQSA</sequence>
<evidence type="ECO:0000313" key="3">
    <source>
        <dbReference type="Proteomes" id="UP000199626"/>
    </source>
</evidence>
<dbReference type="PANTHER" id="PTHR30005">
    <property type="entry name" value="EXOPOLYPHOSPHATASE"/>
    <property type="match status" value="1"/>
</dbReference>
<dbReference type="Proteomes" id="UP000199626">
    <property type="component" value="Unassembled WGS sequence"/>
</dbReference>
<protein>
    <submittedName>
        <fullName evidence="2">Exopolyphosphatase / guanosine-5'-triphosphate,3'-diphosphate pyrophosphatase</fullName>
    </submittedName>
</protein>
<dbReference type="InterPro" id="IPR050273">
    <property type="entry name" value="GppA/Ppx_hydrolase"/>
</dbReference>
<evidence type="ECO:0000313" key="2">
    <source>
        <dbReference type="EMBL" id="SDB42340.1"/>
    </source>
</evidence>
<gene>
    <name evidence="2" type="ORF">SAMN02927930_01617</name>
</gene>
<dbReference type="OrthoDB" id="9793035at2"/>
<dbReference type="Gene3D" id="3.30.420.150">
    <property type="entry name" value="Exopolyphosphatase. Domain 2"/>
    <property type="match status" value="1"/>
</dbReference>
<dbReference type="Gene3D" id="3.30.420.40">
    <property type="match status" value="1"/>
</dbReference>
<dbReference type="CDD" id="cd24053">
    <property type="entry name" value="ASKHA_NBD_EcPPX-GppA-like"/>
    <property type="match status" value="1"/>
</dbReference>
<dbReference type="STRING" id="1159017.SAMN02927930_01617"/>
<dbReference type="EMBL" id="FMXN01000009">
    <property type="protein sequence ID" value="SDB42340.1"/>
    <property type="molecule type" value="Genomic_DNA"/>
</dbReference>
<keyword evidence="3" id="KW-1185">Reference proteome</keyword>
<evidence type="ECO:0000259" key="1">
    <source>
        <dbReference type="Pfam" id="PF02541"/>
    </source>
</evidence>
<dbReference type="InterPro" id="IPR003695">
    <property type="entry name" value="Ppx_GppA_N"/>
</dbReference>
<proteinExistence type="predicted"/>
<dbReference type="PANTHER" id="PTHR30005:SF0">
    <property type="entry name" value="RETROGRADE REGULATION PROTEIN 2"/>
    <property type="match status" value="1"/>
</dbReference>
<accession>A0A1G6DB64</accession>
<organism evidence="2 3">
    <name type="scientific">Pseudidiomarina indica</name>
    <dbReference type="NCBI Taxonomy" id="1159017"/>
    <lineage>
        <taxon>Bacteria</taxon>
        <taxon>Pseudomonadati</taxon>
        <taxon>Pseudomonadota</taxon>
        <taxon>Gammaproteobacteria</taxon>
        <taxon>Alteromonadales</taxon>
        <taxon>Idiomarinaceae</taxon>
        <taxon>Pseudidiomarina</taxon>
    </lineage>
</organism>
<name>A0A1G6DB64_9GAMM</name>
<dbReference type="AlphaFoldDB" id="A0A1G6DB64"/>
<dbReference type="Pfam" id="PF02541">
    <property type="entry name" value="Ppx-GppA"/>
    <property type="match status" value="1"/>
</dbReference>
<dbReference type="RefSeq" id="WP_092593515.1">
    <property type="nucleotide sequence ID" value="NZ_FMXN01000009.1"/>
</dbReference>
<dbReference type="FunFam" id="3.30.420.40:FF:000023">
    <property type="entry name" value="Guanosine-5'-triphosphate,3'-diphosphate pyrophosphatase"/>
    <property type="match status" value="1"/>
</dbReference>
<reference evidence="3" key="1">
    <citation type="submission" date="2016-10" db="EMBL/GenBank/DDBJ databases">
        <authorList>
            <person name="Varghese N."/>
            <person name="Submissions S."/>
        </authorList>
    </citation>
    <scope>NUCLEOTIDE SEQUENCE [LARGE SCALE GENOMIC DNA]</scope>
    <source>
        <strain evidence="3">CGMCC 1.10824</strain>
    </source>
</reference>